<dbReference type="EMBL" id="JAAABJ010000486">
    <property type="protein sequence ID" value="NAW50968.1"/>
    <property type="molecule type" value="Genomic_DNA"/>
</dbReference>
<reference evidence="1 2" key="1">
    <citation type="submission" date="2019-11" db="EMBL/GenBank/DDBJ databases">
        <title>Characterization of Elizabethkingia argenteiflava sp. nov., isolated from inner surface of Soybean Pods.</title>
        <authorList>
            <person name="Mo S."/>
        </authorList>
    </citation>
    <scope>NUCLEOTIDE SEQUENCE [LARGE SCALE GENOMIC DNA]</scope>
    <source>
        <strain evidence="1 2">YB22</strain>
    </source>
</reference>
<dbReference type="AlphaFoldDB" id="A0A845PXB2"/>
<keyword evidence="2" id="KW-1185">Reference proteome</keyword>
<evidence type="ECO:0008006" key="3">
    <source>
        <dbReference type="Google" id="ProtNLM"/>
    </source>
</evidence>
<name>A0A845PXB2_9FLAO</name>
<dbReference type="RefSeq" id="WP_166519261.1">
    <property type="nucleotide sequence ID" value="NZ_JAAABJ010000486.1"/>
</dbReference>
<dbReference type="PANTHER" id="PTHR33803">
    <property type="entry name" value="IS1478 TRANSPOSASE"/>
    <property type="match status" value="1"/>
</dbReference>
<evidence type="ECO:0000313" key="1">
    <source>
        <dbReference type="EMBL" id="NAW50968.1"/>
    </source>
</evidence>
<comment type="caution">
    <text evidence="1">The sequence shown here is derived from an EMBL/GenBank/DDBJ whole genome shotgun (WGS) entry which is preliminary data.</text>
</comment>
<organism evidence="1 2">
    <name type="scientific">Elizabethkingia argenteiflava</name>
    <dbReference type="NCBI Taxonomy" id="2681556"/>
    <lineage>
        <taxon>Bacteria</taxon>
        <taxon>Pseudomonadati</taxon>
        <taxon>Bacteroidota</taxon>
        <taxon>Flavobacteriia</taxon>
        <taxon>Flavobacteriales</taxon>
        <taxon>Weeksellaceae</taxon>
        <taxon>Elizabethkingia</taxon>
    </lineage>
</organism>
<dbReference type="Proteomes" id="UP000553459">
    <property type="component" value="Unassembled WGS sequence"/>
</dbReference>
<dbReference type="PANTHER" id="PTHR33803:SF3">
    <property type="entry name" value="BLL1974 PROTEIN"/>
    <property type="match status" value="1"/>
</dbReference>
<accession>A0A845PXB2</accession>
<gene>
    <name evidence="1" type="ORF">GNY06_06135</name>
</gene>
<evidence type="ECO:0000313" key="2">
    <source>
        <dbReference type="Proteomes" id="UP000553459"/>
    </source>
</evidence>
<protein>
    <recommendedName>
        <fullName evidence="3">Transposase IS4-like domain-containing protein</fullName>
    </recommendedName>
</protein>
<sequence>MHEPQVACIAKGKSGKAYEFGTKVSVVRGRKTGVITSVKRFSGDPHDSKTLEASLSQSQRVRELIGGTRPEKAITDRVFRGIKEVEGTEILLPTKKERKKRQNTNNKLQD</sequence>
<proteinExistence type="predicted"/>